<reference evidence="2" key="1">
    <citation type="submission" date="2022-10" db="EMBL/GenBank/DDBJ databases">
        <authorList>
            <person name="Chen Y."/>
            <person name="Dougan E. K."/>
            <person name="Chan C."/>
            <person name="Rhodes N."/>
            <person name="Thang M."/>
        </authorList>
    </citation>
    <scope>NUCLEOTIDE SEQUENCE</scope>
</reference>
<feature type="compositionally biased region" description="Basic residues" evidence="1">
    <location>
        <begin position="101"/>
        <end position="119"/>
    </location>
</feature>
<dbReference type="EMBL" id="CAMXCT030006024">
    <property type="protein sequence ID" value="CAL4801103.1"/>
    <property type="molecule type" value="Genomic_DNA"/>
</dbReference>
<name>A0A9P1DPA5_9DINO</name>
<dbReference type="Proteomes" id="UP001152797">
    <property type="component" value="Unassembled WGS sequence"/>
</dbReference>
<feature type="compositionally biased region" description="Basic and acidic residues" evidence="1">
    <location>
        <begin position="77"/>
        <end position="100"/>
    </location>
</feature>
<evidence type="ECO:0000313" key="3">
    <source>
        <dbReference type="EMBL" id="CAL4801103.1"/>
    </source>
</evidence>
<proteinExistence type="predicted"/>
<dbReference type="EMBL" id="CAMXCT020006024">
    <property type="protein sequence ID" value="CAL1167166.1"/>
    <property type="molecule type" value="Genomic_DNA"/>
</dbReference>
<feature type="region of interest" description="Disordered" evidence="1">
    <location>
        <begin position="39"/>
        <end position="147"/>
    </location>
</feature>
<keyword evidence="4" id="KW-1185">Reference proteome</keyword>
<dbReference type="EMBL" id="CAMXCT010006024">
    <property type="protein sequence ID" value="CAI4013791.1"/>
    <property type="molecule type" value="Genomic_DNA"/>
</dbReference>
<evidence type="ECO:0000256" key="1">
    <source>
        <dbReference type="SAM" id="MobiDB-lite"/>
    </source>
</evidence>
<sequence>MEIYSAFNDRIQNLWTLFWAEQGVMHELLRARTERLDDYHEETDHDEPSDGEVPKPASSKKAEVVTPYAKIQLAAAKRAEAASKSKKETKKDSVKGDTRKGKTKVKSAPKGRAKSAAKPKTKESKKQPAGQSKDKTTKTRCREDDPKIRAKQIEILWKESKERKEIVAGLPESEQKRRRYI</sequence>
<evidence type="ECO:0000313" key="4">
    <source>
        <dbReference type="Proteomes" id="UP001152797"/>
    </source>
</evidence>
<organism evidence="2">
    <name type="scientific">Cladocopium goreaui</name>
    <dbReference type="NCBI Taxonomy" id="2562237"/>
    <lineage>
        <taxon>Eukaryota</taxon>
        <taxon>Sar</taxon>
        <taxon>Alveolata</taxon>
        <taxon>Dinophyceae</taxon>
        <taxon>Suessiales</taxon>
        <taxon>Symbiodiniaceae</taxon>
        <taxon>Cladocopium</taxon>
    </lineage>
</organism>
<reference evidence="3 4" key="2">
    <citation type="submission" date="2024-05" db="EMBL/GenBank/DDBJ databases">
        <authorList>
            <person name="Chen Y."/>
            <person name="Shah S."/>
            <person name="Dougan E. K."/>
            <person name="Thang M."/>
            <person name="Chan C."/>
        </authorList>
    </citation>
    <scope>NUCLEOTIDE SEQUENCE [LARGE SCALE GENOMIC DNA]</scope>
</reference>
<feature type="compositionally biased region" description="Basic and acidic residues" evidence="1">
    <location>
        <begin position="120"/>
        <end position="147"/>
    </location>
</feature>
<evidence type="ECO:0000313" key="2">
    <source>
        <dbReference type="EMBL" id="CAI4013791.1"/>
    </source>
</evidence>
<feature type="region of interest" description="Disordered" evidence="1">
    <location>
        <begin position="162"/>
        <end position="181"/>
    </location>
</feature>
<protein>
    <submittedName>
        <fullName evidence="2">Uncharacterized protein</fullName>
    </submittedName>
</protein>
<dbReference type="AlphaFoldDB" id="A0A9P1DPA5"/>
<gene>
    <name evidence="2" type="ORF">C1SCF055_LOCUS38735</name>
</gene>
<comment type="caution">
    <text evidence="2">The sequence shown here is derived from an EMBL/GenBank/DDBJ whole genome shotgun (WGS) entry which is preliminary data.</text>
</comment>
<accession>A0A9P1DPA5</accession>
<feature type="compositionally biased region" description="Basic and acidic residues" evidence="1">
    <location>
        <begin position="39"/>
        <end position="48"/>
    </location>
</feature>